<evidence type="ECO:0008006" key="3">
    <source>
        <dbReference type="Google" id="ProtNLM"/>
    </source>
</evidence>
<dbReference type="Proteomes" id="UP000318093">
    <property type="component" value="Unassembled WGS sequence"/>
</dbReference>
<organism evidence="1 2">
    <name type="scientific">Candidatus Segetimicrobium genomatis</name>
    <dbReference type="NCBI Taxonomy" id="2569760"/>
    <lineage>
        <taxon>Bacteria</taxon>
        <taxon>Bacillati</taxon>
        <taxon>Candidatus Sysuimicrobiota</taxon>
        <taxon>Candidatus Sysuimicrobiia</taxon>
        <taxon>Candidatus Sysuimicrobiales</taxon>
        <taxon>Candidatus Segetimicrobiaceae</taxon>
        <taxon>Candidatus Segetimicrobium</taxon>
    </lineage>
</organism>
<comment type="caution">
    <text evidence="1">The sequence shown here is derived from an EMBL/GenBank/DDBJ whole genome shotgun (WGS) entry which is preliminary data.</text>
</comment>
<dbReference type="Gene3D" id="3.10.129.10">
    <property type="entry name" value="Hotdog Thioesterase"/>
    <property type="match status" value="1"/>
</dbReference>
<protein>
    <recommendedName>
        <fullName evidence="3">PaaI family thioesterase</fullName>
    </recommendedName>
</protein>
<accession>A0A537JI03</accession>
<evidence type="ECO:0000313" key="2">
    <source>
        <dbReference type="Proteomes" id="UP000318093"/>
    </source>
</evidence>
<evidence type="ECO:0000313" key="1">
    <source>
        <dbReference type="EMBL" id="TMI82962.1"/>
    </source>
</evidence>
<dbReference type="AlphaFoldDB" id="A0A537JI03"/>
<dbReference type="EMBL" id="VBAN01000135">
    <property type="protein sequence ID" value="TMI82962.1"/>
    <property type="molecule type" value="Genomic_DNA"/>
</dbReference>
<sequence length="150" mass="16077">MIDQQAGQRIYRCQCANYSIRGWHLTSFLSSEENVCTWEPRAVAGRGAQEGLDGLTITDLIASHSIGAATAAAQQPSGRPLGAGPAFRYAATSLRIIILGPPLIRGTLTLRGRVKEVGAEHVTVTCSLFTGDKEYARSEVVVVRTPTNAH</sequence>
<name>A0A537JI03_9BACT</name>
<gene>
    <name evidence="1" type="ORF">E6H03_04595</name>
</gene>
<proteinExistence type="predicted"/>
<reference evidence="1 2" key="1">
    <citation type="journal article" date="2019" name="Nat. Microbiol.">
        <title>Mediterranean grassland soil C-N compound turnover is dependent on rainfall and depth, and is mediated by genomically divergent microorganisms.</title>
        <authorList>
            <person name="Diamond S."/>
            <person name="Andeer P.F."/>
            <person name="Li Z."/>
            <person name="Crits-Christoph A."/>
            <person name="Burstein D."/>
            <person name="Anantharaman K."/>
            <person name="Lane K.R."/>
            <person name="Thomas B.C."/>
            <person name="Pan C."/>
            <person name="Northen T.R."/>
            <person name="Banfield J.F."/>
        </authorList>
    </citation>
    <scope>NUCLEOTIDE SEQUENCE [LARGE SCALE GENOMIC DNA]</scope>
    <source>
        <strain evidence="1">NP_6</strain>
    </source>
</reference>